<keyword evidence="2" id="KW-1185">Reference proteome</keyword>
<dbReference type="Proteomes" id="UP001320706">
    <property type="component" value="Unassembled WGS sequence"/>
</dbReference>
<accession>A0ACC3SB27</accession>
<sequence length="1123" mass="127336">MHAVSAWMQYLFLRSNLKAAFLPTGIWAGALEVPNLNRVHAPNTSCHLSCLFGLCPVFTMASENTPEKKAKSVGFSHKSSSNVKPAGAPKAKPKQPTPPPPKDIYFEPIIAFYIFLAGHILAALYSPIQDCDEVFNYWEPTHYLNHGYGLQTWEYSPEYAIRSWAYAGLHAVVIAFSRVVPFSGSKVFQFYSLRVALGAFCAGCEARLFTKISRTLNPRIGLLFLIIMLTSPGMFHASTAYLPSTFAMYCTTLGIAAFMDWRGGLRTAQGIFWMGTGAILGWPFAAAMVIPFMLEELLLASMSREGIELATRTVDGTVRALIVLALQTCLDIFFYRKVACVPLNIVWYNVIAAREGKGPNIYGTEPWHFYIRNLLLNFNLWFILALAAMPLLLIQHFTSSRPATKQSYIRNVFFLAPFYLWLAIFTVQPHKEERFMYPAYPALGLNAAVAAHILLGFFGSTTPGSIASFIPVKLRLMFVSACLMGAIDLGLWRTLGMVTAYSAPLNVYKPLHQPGVARPGDTVCLSKEWYRFPSSFHLPDGVKAKFIKSAFTGLLPGEFSEAHTGFGFFPGAWLVPAGMNDENREDLSKYTNIGHCSFLVDSSFPSIEPTALEPDYVNDTDTWEQLACEPFLDSSRTGTLGRLGWIPDWSFIPERFRRKWGKYCLLRRKSLKSANSPPAIMERAQEWIRHLEDVKNIKHVHKVEDLATLPLAQLALVLFVGYFAITLAARCIQEYLPSQKQLLRPRSPDPEKPSGTRPKADARPPGVWIPSDWKRPEAAAYPDWSVTDTKPLPYRPFRYGPNYNVTMGLRTMNWDEWIELDNQYLRYHADKNRRIKERGHKCCMIDPDPRVYDGALELAEELVSYLPQRYPSMFKKTDVGMDNIVTNEVFDIRKDHLTCNGQKENPMQLAARMVQDDLAIMFEREDGQYYLLAGAVLLAGFWRLEDKFGMVLSELHTSGDVPQYKEKLEKGMMNFFRRVKPEAAVLRNNYFLQVDDQLAWSTSIGDEDATDGEIGWFTAEKNKAIQHHFLRSERQSLRRLPRSGGVVFTIRTYFHPITELCQEPYVPGRLASAVRSWGDDVSKYKGKDRYADVLLEYLDAKHEEQVANGLDLSKEDEVRHYPY</sequence>
<comment type="caution">
    <text evidence="1">The sequence shown here is derived from an EMBL/GenBank/DDBJ whole genome shotgun (WGS) entry which is preliminary data.</text>
</comment>
<keyword evidence="1" id="KW-0808">Transferase</keyword>
<evidence type="ECO:0000313" key="1">
    <source>
        <dbReference type="EMBL" id="KAK8206589.1"/>
    </source>
</evidence>
<dbReference type="EMBL" id="JAMKPW020000022">
    <property type="protein sequence ID" value="KAK8206589.1"/>
    <property type="molecule type" value="Genomic_DNA"/>
</dbReference>
<protein>
    <submittedName>
        <fullName evidence="1">Mannosyltransferase</fullName>
        <ecNumber evidence="1">2.4.1.2</ecNumber>
    </submittedName>
</protein>
<name>A0ACC3SB27_9PEZI</name>
<reference evidence="1" key="1">
    <citation type="submission" date="2024-02" db="EMBL/GenBank/DDBJ databases">
        <title>Metagenome Assembled Genome of Zalaria obscura JY119.</title>
        <authorList>
            <person name="Vighnesh L."/>
            <person name="Jagadeeshwari U."/>
            <person name="Venkata Ramana C."/>
            <person name="Sasikala C."/>
        </authorList>
    </citation>
    <scope>NUCLEOTIDE SEQUENCE</scope>
    <source>
        <strain evidence="1">JY119</strain>
    </source>
</reference>
<dbReference type="EC" id="2.4.1.2" evidence="1"/>
<proteinExistence type="predicted"/>
<organism evidence="1 2">
    <name type="scientific">Zalaria obscura</name>
    <dbReference type="NCBI Taxonomy" id="2024903"/>
    <lineage>
        <taxon>Eukaryota</taxon>
        <taxon>Fungi</taxon>
        <taxon>Dikarya</taxon>
        <taxon>Ascomycota</taxon>
        <taxon>Pezizomycotina</taxon>
        <taxon>Dothideomycetes</taxon>
        <taxon>Dothideomycetidae</taxon>
        <taxon>Dothideales</taxon>
        <taxon>Zalariaceae</taxon>
        <taxon>Zalaria</taxon>
    </lineage>
</organism>
<keyword evidence="1" id="KW-0328">Glycosyltransferase</keyword>
<evidence type="ECO:0000313" key="2">
    <source>
        <dbReference type="Proteomes" id="UP001320706"/>
    </source>
</evidence>
<gene>
    <name evidence="1" type="primary">ALG9</name>
    <name evidence="1" type="ORF">M8818_004423</name>
</gene>